<proteinExistence type="predicted"/>
<dbReference type="InParanoid" id="D3BCC0"/>
<keyword evidence="2" id="KW-1185">Reference proteome</keyword>
<dbReference type="RefSeq" id="XP_020433028.1">
    <property type="nucleotide sequence ID" value="XM_020577008.1"/>
</dbReference>
<protein>
    <submittedName>
        <fullName evidence="1">Uncharacterized protein</fullName>
    </submittedName>
</protein>
<name>D3BCC0_HETP5</name>
<evidence type="ECO:0000313" key="2">
    <source>
        <dbReference type="Proteomes" id="UP000001396"/>
    </source>
</evidence>
<organism evidence="1 2">
    <name type="scientific">Heterostelium pallidum (strain ATCC 26659 / Pp 5 / PN500)</name>
    <name type="common">Cellular slime mold</name>
    <name type="synonym">Polysphondylium pallidum</name>
    <dbReference type="NCBI Taxonomy" id="670386"/>
    <lineage>
        <taxon>Eukaryota</taxon>
        <taxon>Amoebozoa</taxon>
        <taxon>Evosea</taxon>
        <taxon>Eumycetozoa</taxon>
        <taxon>Dictyostelia</taxon>
        <taxon>Acytosteliales</taxon>
        <taxon>Acytosteliaceae</taxon>
        <taxon>Heterostelium</taxon>
    </lineage>
</organism>
<dbReference type="Proteomes" id="UP000001396">
    <property type="component" value="Unassembled WGS sequence"/>
</dbReference>
<sequence>MYVHHLNNTNTFCFVNSVTGQYSCYNSGDLNTRKIESSRYLQLPAPGNDQTTDSAIVLRSEKGSLTYGYFRISALEGNHVLHPRISYNYQNRFLGLQIYEGTFSVVHLFSNQTIQQSPAHLILCKNSWSSTGIYQVAYDTTSTCSSNAKKMIDTTSILNDPAYSDGKFFFLPPSMPEMVVCDSKGNTYGLKDIALFN</sequence>
<reference evidence="1 2" key="1">
    <citation type="journal article" date="2011" name="Genome Res.">
        <title>Phylogeny-wide analysis of social amoeba genomes highlights ancient origins for complex intercellular communication.</title>
        <authorList>
            <person name="Heidel A.J."/>
            <person name="Lawal H.M."/>
            <person name="Felder M."/>
            <person name="Schilde C."/>
            <person name="Helps N.R."/>
            <person name="Tunggal B."/>
            <person name="Rivero F."/>
            <person name="John U."/>
            <person name="Schleicher M."/>
            <person name="Eichinger L."/>
            <person name="Platzer M."/>
            <person name="Noegel A.A."/>
            <person name="Schaap P."/>
            <person name="Gloeckner G."/>
        </authorList>
    </citation>
    <scope>NUCLEOTIDE SEQUENCE [LARGE SCALE GENOMIC DNA]</scope>
    <source>
        <strain evidence="2">ATCC 26659 / Pp 5 / PN500</strain>
    </source>
</reference>
<dbReference type="GeneID" id="31361628"/>
<evidence type="ECO:0000313" key="1">
    <source>
        <dbReference type="EMBL" id="EFA80910.1"/>
    </source>
</evidence>
<gene>
    <name evidence="1" type="ORF">PPL_06145</name>
</gene>
<dbReference type="AlphaFoldDB" id="D3BCC0"/>
<dbReference type="EMBL" id="ADBJ01000027">
    <property type="protein sequence ID" value="EFA80910.1"/>
    <property type="molecule type" value="Genomic_DNA"/>
</dbReference>
<comment type="caution">
    <text evidence="1">The sequence shown here is derived from an EMBL/GenBank/DDBJ whole genome shotgun (WGS) entry which is preliminary data.</text>
</comment>
<accession>D3BCC0</accession>